<dbReference type="Pfam" id="PF00575">
    <property type="entry name" value="S1"/>
    <property type="match status" value="1"/>
</dbReference>
<evidence type="ECO:0000256" key="1">
    <source>
        <dbReference type="ARBA" id="ARBA00007223"/>
    </source>
</evidence>
<evidence type="ECO:0000256" key="3">
    <source>
        <dbReference type="ARBA" id="ARBA00022917"/>
    </source>
</evidence>
<evidence type="ECO:0000259" key="5">
    <source>
        <dbReference type="PROSITE" id="PS50126"/>
    </source>
</evidence>
<name>A0A7S0W2L6_9CRYP</name>
<gene>
    <name evidence="6" type="ORF">HTEP1355_LOCUS10134</name>
</gene>
<dbReference type="InterPro" id="IPR024054">
    <property type="entry name" value="TIF2_asu_middle_sf"/>
</dbReference>
<dbReference type="InterPro" id="IPR003029">
    <property type="entry name" value="S1_domain"/>
</dbReference>
<dbReference type="FunFam" id="3.30.70.1130:FF:000001">
    <property type="entry name" value="Eukaryotic translation initiation factor 2 subunit 1"/>
    <property type="match status" value="1"/>
</dbReference>
<dbReference type="GO" id="GO:0033290">
    <property type="term" value="C:eukaryotic 48S preinitiation complex"/>
    <property type="evidence" value="ECO:0007669"/>
    <property type="project" value="TreeGrafter"/>
</dbReference>
<keyword evidence="4" id="KW-0175">Coiled coil</keyword>
<dbReference type="SUPFAM" id="SSF116742">
    <property type="entry name" value="eIF2alpha middle domain-like"/>
    <property type="match status" value="1"/>
</dbReference>
<dbReference type="Gene3D" id="1.10.150.190">
    <property type="entry name" value="Translation initiation factor 2, subunit 1, domain 2"/>
    <property type="match status" value="1"/>
</dbReference>
<comment type="similarity">
    <text evidence="1">Belongs to the eIF-2-alpha family.</text>
</comment>
<protein>
    <recommendedName>
        <fullName evidence="5">S1 motif domain-containing protein</fullName>
    </recommendedName>
</protein>
<dbReference type="GO" id="GO:0043022">
    <property type="term" value="F:ribosome binding"/>
    <property type="evidence" value="ECO:0007669"/>
    <property type="project" value="TreeGrafter"/>
</dbReference>
<dbReference type="InterPro" id="IPR024055">
    <property type="entry name" value="TIF2_asu_C"/>
</dbReference>
<feature type="domain" description="S1 motif" evidence="5">
    <location>
        <begin position="146"/>
        <end position="217"/>
    </location>
</feature>
<evidence type="ECO:0000256" key="4">
    <source>
        <dbReference type="SAM" id="Coils"/>
    </source>
</evidence>
<evidence type="ECO:0000256" key="2">
    <source>
        <dbReference type="ARBA" id="ARBA00022540"/>
    </source>
</evidence>
<dbReference type="Gene3D" id="3.30.70.1130">
    <property type="entry name" value="EIF_2_alpha"/>
    <property type="match status" value="1"/>
</dbReference>
<dbReference type="GO" id="GO:0003723">
    <property type="term" value="F:RNA binding"/>
    <property type="evidence" value="ECO:0007669"/>
    <property type="project" value="InterPro"/>
</dbReference>
<keyword evidence="3" id="KW-0648">Protein biosynthesis</keyword>
<keyword evidence="2" id="KW-0396">Initiation factor</keyword>
<dbReference type="InterPro" id="IPR012340">
    <property type="entry name" value="NA-bd_OB-fold"/>
</dbReference>
<accession>A0A7S0W2L6</accession>
<dbReference type="Pfam" id="PF07541">
    <property type="entry name" value="EIF_2_alpha"/>
    <property type="match status" value="1"/>
</dbReference>
<dbReference type="InterPro" id="IPR011488">
    <property type="entry name" value="TIF_2_asu"/>
</dbReference>
<dbReference type="PANTHER" id="PTHR10602">
    <property type="entry name" value="EUKARYOTIC TRANSLATION INITIATION FACTOR 2 SUBUNIT 1"/>
    <property type="match status" value="1"/>
</dbReference>
<dbReference type="PANTHER" id="PTHR10602:SF0">
    <property type="entry name" value="EUKARYOTIC TRANSLATION INITIATION FACTOR 2 SUBUNIT 1"/>
    <property type="match status" value="1"/>
</dbReference>
<reference evidence="6" key="1">
    <citation type="submission" date="2021-01" db="EMBL/GenBank/DDBJ databases">
        <authorList>
            <person name="Corre E."/>
            <person name="Pelletier E."/>
            <person name="Niang G."/>
            <person name="Scheremetjew M."/>
            <person name="Finn R."/>
            <person name="Kale V."/>
            <person name="Holt S."/>
            <person name="Cochrane G."/>
            <person name="Meng A."/>
            <person name="Brown T."/>
            <person name="Cohen L."/>
        </authorList>
    </citation>
    <scope>NUCLEOTIDE SEQUENCE</scope>
    <source>
        <strain evidence="6">CCMP443</strain>
    </source>
</reference>
<dbReference type="InterPro" id="IPR044126">
    <property type="entry name" value="S1_IF2_alpha"/>
</dbReference>
<dbReference type="SMART" id="SM00316">
    <property type="entry name" value="S1"/>
    <property type="match status" value="1"/>
</dbReference>
<evidence type="ECO:0000313" key="6">
    <source>
        <dbReference type="EMBL" id="CAD8796494.1"/>
    </source>
</evidence>
<dbReference type="Gene3D" id="2.40.50.140">
    <property type="entry name" value="Nucleic acid-binding proteins"/>
    <property type="match status" value="1"/>
</dbReference>
<dbReference type="AlphaFoldDB" id="A0A7S0W2L6"/>
<organism evidence="6">
    <name type="scientific">Hemiselmis tepida</name>
    <dbReference type="NCBI Taxonomy" id="464990"/>
    <lineage>
        <taxon>Eukaryota</taxon>
        <taxon>Cryptophyceae</taxon>
        <taxon>Cryptomonadales</taxon>
        <taxon>Hemiselmidaceae</taxon>
        <taxon>Hemiselmis</taxon>
    </lineage>
</organism>
<dbReference type="EMBL" id="HBFN01017390">
    <property type="protein sequence ID" value="CAD8796494.1"/>
    <property type="molecule type" value="Transcribed_RNA"/>
</dbReference>
<feature type="coiled-coil region" evidence="4">
    <location>
        <begin position="369"/>
        <end position="431"/>
    </location>
</feature>
<dbReference type="PROSITE" id="PS50126">
    <property type="entry name" value="S1"/>
    <property type="match status" value="1"/>
</dbReference>
<dbReference type="SUPFAM" id="SSF50249">
    <property type="entry name" value="Nucleic acid-binding proteins"/>
    <property type="match status" value="1"/>
</dbReference>
<proteinExistence type="inferred from homology"/>
<sequence length="432" mass="48435">MAGTYKVTQLDDGSITVDCPADKFPDTGYFTMFDNSAASKGMKTYSFHKYAEKSPYTKEHFKLKAEDERPGWTVLSTVTDKDGNIAAGRDYVPASTGFSTLGKKGADAELIANLSVDIGLTIPPVSEGNEPNLRSRMYRNKYPDVEDIVFVLVKRIDVMGVYVSLLEYDETEGMILLSELSRRRIRSVKKLINVGRQEVALVLRVDKDKGYIDLSKRRVSPEDVEQLEEKFNKSKAVHSIMRNLATTERRHVEDLYESFGWELADEHGHLLDAFKRLLTEPAALDKYQIPQDIKAALLKNIEMRLTPQPVKVRSDFEVTCFAYEGIDAIKAALTAGMECGTELNPITCRLIAPPLYVMTCNTLDQDYGIKLLEGALDRVKEEIAARKGEIVVKMAPTAVGAEEEEALKKALEEAQRLNQEIEGDDDDEEDDD</sequence>
<dbReference type="FunFam" id="2.40.50.140:FF:000015">
    <property type="entry name" value="Eukaryotic translation initiation factor 2 subunit alpha"/>
    <property type="match status" value="1"/>
</dbReference>
<dbReference type="GO" id="GO:0003743">
    <property type="term" value="F:translation initiation factor activity"/>
    <property type="evidence" value="ECO:0007669"/>
    <property type="project" value="UniProtKB-KW"/>
</dbReference>
<dbReference type="CDD" id="cd04452">
    <property type="entry name" value="S1_IF2_alpha"/>
    <property type="match status" value="1"/>
</dbReference>
<dbReference type="SUPFAM" id="SSF110993">
    <property type="entry name" value="eIF-2-alpha, C-terminal domain"/>
    <property type="match status" value="1"/>
</dbReference>
<dbReference type="GO" id="GO:0005850">
    <property type="term" value="C:eukaryotic translation initiation factor 2 complex"/>
    <property type="evidence" value="ECO:0007669"/>
    <property type="project" value="TreeGrafter"/>
</dbReference>